<organism evidence="2 3">
    <name type="scientific">Phenylobacterium montanum</name>
    <dbReference type="NCBI Taxonomy" id="2823693"/>
    <lineage>
        <taxon>Bacteria</taxon>
        <taxon>Pseudomonadati</taxon>
        <taxon>Pseudomonadota</taxon>
        <taxon>Alphaproteobacteria</taxon>
        <taxon>Caulobacterales</taxon>
        <taxon>Caulobacteraceae</taxon>
        <taxon>Phenylobacterium</taxon>
    </lineage>
</organism>
<accession>A0A975FVV6</accession>
<keyword evidence="3" id="KW-1185">Reference proteome</keyword>
<feature type="coiled-coil region" evidence="1">
    <location>
        <begin position="161"/>
        <end position="188"/>
    </location>
</feature>
<gene>
    <name evidence="2" type="ORF">KCG34_14145</name>
</gene>
<protein>
    <submittedName>
        <fullName evidence="2">Uncharacterized protein</fullName>
    </submittedName>
</protein>
<evidence type="ECO:0000313" key="2">
    <source>
        <dbReference type="EMBL" id="QUD86239.1"/>
    </source>
</evidence>
<sequence length="194" mass="22213">MRRNGDANQRGITKADLKPYVDMVERRIVQNADSPVWEKMDARWAALVRDARSRIANYEGGFASPRQNVQAAREIVTLAGEVDPRRVVVAVSAMFMMLTAEPHRFKSDRAFDVQLVRRVRGLAAANSTSYIDPKTGRTRRTYHELPPRAATVMSDWLRETLGVLGHRLARLEEEERRLRDEERAELNDALMALR</sequence>
<dbReference type="RefSeq" id="WP_211936291.1">
    <property type="nucleotide sequence ID" value="NZ_CP073078.1"/>
</dbReference>
<dbReference type="Proteomes" id="UP000676409">
    <property type="component" value="Chromosome"/>
</dbReference>
<dbReference type="AlphaFoldDB" id="A0A975FVV6"/>
<evidence type="ECO:0000256" key="1">
    <source>
        <dbReference type="SAM" id="Coils"/>
    </source>
</evidence>
<dbReference type="KEGG" id="caul:KCG34_14145"/>
<reference evidence="2" key="1">
    <citation type="submission" date="2021-04" db="EMBL/GenBank/DDBJ databases">
        <title>The complete genome sequence of Caulobacter sp. S6.</title>
        <authorList>
            <person name="Tang Y."/>
            <person name="Ouyang W."/>
            <person name="Liu Q."/>
            <person name="Huang B."/>
            <person name="Guo Z."/>
            <person name="Lei P."/>
        </authorList>
    </citation>
    <scope>NUCLEOTIDE SEQUENCE</scope>
    <source>
        <strain evidence="2">S6</strain>
    </source>
</reference>
<keyword evidence="1" id="KW-0175">Coiled coil</keyword>
<proteinExistence type="predicted"/>
<evidence type="ECO:0000313" key="3">
    <source>
        <dbReference type="Proteomes" id="UP000676409"/>
    </source>
</evidence>
<dbReference type="EMBL" id="CP073078">
    <property type="protein sequence ID" value="QUD86239.1"/>
    <property type="molecule type" value="Genomic_DNA"/>
</dbReference>
<name>A0A975FVV6_9CAUL</name>